<dbReference type="EMBL" id="CP064750">
    <property type="protein sequence ID" value="QPC67185.1"/>
    <property type="molecule type" value="Genomic_DNA"/>
</dbReference>
<feature type="region of interest" description="Disordered" evidence="1">
    <location>
        <begin position="33"/>
        <end position="90"/>
    </location>
</feature>
<evidence type="ECO:0000256" key="1">
    <source>
        <dbReference type="SAM" id="MobiDB-lite"/>
    </source>
</evidence>
<reference evidence="3" key="2">
    <citation type="submission" date="2020-11" db="EMBL/GenBank/DDBJ databases">
        <title>The chromosome-scale genome resource for two endophytic Fusarium species: F. culmorum and F. pseudograminearum.</title>
        <authorList>
            <person name="Yuan Z."/>
        </authorList>
    </citation>
    <scope>NUCLEOTIDE SEQUENCE</scope>
    <source>
        <strain evidence="3">Class2-1B</strain>
    </source>
</reference>
<evidence type="ECO:0000313" key="2">
    <source>
        <dbReference type="EMBL" id="PTD12027.1"/>
    </source>
</evidence>
<accession>A0A2T4H8D6</accession>
<evidence type="ECO:0000313" key="3">
    <source>
        <dbReference type="EMBL" id="QPC67185.1"/>
    </source>
</evidence>
<name>A0A2T4H8D6_FUSCU</name>
<reference evidence="2 4" key="1">
    <citation type="submission" date="2018-02" db="EMBL/GenBank/DDBJ databases">
        <title>Fusarium culmorum secondary metabolites in fungal-bacterial-plant interactions.</title>
        <authorList>
            <person name="Schmidt R."/>
        </authorList>
    </citation>
    <scope>NUCLEOTIDE SEQUENCE [LARGE SCALE GENOMIC DNA]</scope>
    <source>
        <strain evidence="2 4">PV</strain>
    </source>
</reference>
<dbReference type="Proteomes" id="UP000241587">
    <property type="component" value="Unassembled WGS sequence"/>
</dbReference>
<evidence type="ECO:0000313" key="4">
    <source>
        <dbReference type="Proteomes" id="UP000241587"/>
    </source>
</evidence>
<dbReference type="EMBL" id="PVEM01000001">
    <property type="protein sequence ID" value="PTD12027.1"/>
    <property type="molecule type" value="Genomic_DNA"/>
</dbReference>
<keyword evidence="4" id="KW-1185">Reference proteome</keyword>
<dbReference type="AlphaFoldDB" id="A0A2T4H8D6"/>
<protein>
    <submittedName>
        <fullName evidence="2">Uncharacterized protein</fullName>
    </submittedName>
</protein>
<sequence>MNMQEDQDYEYERKYSYPSPEEAMRPYVWKGWQTQDHRESEDPTPAGLHDEAYEAYESEEDPFPEGDPLLEGDPKDDGDPPSEATEVTNSGFFDLESIFRKMDQIDLEGIDKLPQLDHDEAIKQLVSDKLSPIEGESLFMSAEKIEAALKHVPENQEVESAIASDSEIRQSISRYKKHFGDVLRNMAEFMLAAGPRNNVPVDVQGWLLLLVANASRGCRDIITEALINPSVNPACIQYVSRQLSWGTNMLDTAPKIDLEDPGACGDAVTAYLIIGHLSEAKHYAYSGSATNTSAESKEIGETLRMKVHSRILALGHEEVCRRRRIGDSRVFKVHERLSAIGHQGYSFFPAVRIPVDLNDPNHLISATLVLIAEVVNMVLFDTCSHDPVPHIGRTMQFIDQTHKMMQRLRPRDCSDRHTNVLPCPN</sequence>
<organism evidence="2 4">
    <name type="scientific">Fusarium culmorum</name>
    <dbReference type="NCBI Taxonomy" id="5516"/>
    <lineage>
        <taxon>Eukaryota</taxon>
        <taxon>Fungi</taxon>
        <taxon>Dikarya</taxon>
        <taxon>Ascomycota</taxon>
        <taxon>Pezizomycotina</taxon>
        <taxon>Sordariomycetes</taxon>
        <taxon>Hypocreomycetidae</taxon>
        <taxon>Hypocreales</taxon>
        <taxon>Nectriaceae</taxon>
        <taxon>Fusarium</taxon>
    </lineage>
</organism>
<dbReference type="OrthoDB" id="5103128at2759"/>
<feature type="compositionally biased region" description="Acidic residues" evidence="1">
    <location>
        <begin position="53"/>
        <end position="71"/>
    </location>
</feature>
<dbReference type="Proteomes" id="UP000663297">
    <property type="component" value="Chromosome 4"/>
</dbReference>
<gene>
    <name evidence="2" type="ORF">FCULG_00004150</name>
    <name evidence="3" type="ORF">HYE67_009416</name>
</gene>
<proteinExistence type="predicted"/>